<feature type="transmembrane region" description="Helical" evidence="6">
    <location>
        <begin position="290"/>
        <end position="310"/>
    </location>
</feature>
<protein>
    <submittedName>
        <fullName evidence="7">Pheromone autoinducer 2 transporter</fullName>
    </submittedName>
</protein>
<feature type="transmembrane region" description="Helical" evidence="6">
    <location>
        <begin position="171"/>
        <end position="190"/>
    </location>
</feature>
<dbReference type="Proteomes" id="UP000215465">
    <property type="component" value="Chromosome 1"/>
</dbReference>
<dbReference type="PANTHER" id="PTHR21716:SF64">
    <property type="entry name" value="AI-2 TRANSPORT PROTEIN TQSA"/>
    <property type="match status" value="1"/>
</dbReference>
<proteinExistence type="inferred from homology"/>
<evidence type="ECO:0000313" key="8">
    <source>
        <dbReference type="Proteomes" id="UP000215465"/>
    </source>
</evidence>
<feature type="transmembrane region" description="Helical" evidence="6">
    <location>
        <begin position="23"/>
        <end position="42"/>
    </location>
</feature>
<evidence type="ECO:0000256" key="2">
    <source>
        <dbReference type="ARBA" id="ARBA00009773"/>
    </source>
</evidence>
<sequence>MRATRRVPDELKRLCMYKTKKRGWLPWVVGVSLLLAVVLLIVQMRDVLSPFVVAAVLAYILNPLVEKLCRHRVRRATAAMLVMVFALLLLVLLLLIVVPMLVQQFGSLLDKLPELVAFAQNKALPWINHMLGTHWVLNDQSVSKWLSGHVGSVQAGLSKALPALLEQGGSLVTSLGNLMVLPFLLYYFLLDWSRWAEGINTMIPRRYLAAYTRIGGNMDTVLGEFLRGQLIVMLIMGLLYGLGLMLAGLESGFAIGMVAGLLVFVPYLGAFTGLLLATMAALLQFGTWQGLITVWAVFAVGQFLESFFITPKIVGDRIGLSPFWVIFALMAFGSLLGFVGMLLALPLAAVTLVLLREGVAAYMDSGFYRREK</sequence>
<feature type="transmembrane region" description="Helical" evidence="6">
    <location>
        <begin position="230"/>
        <end position="249"/>
    </location>
</feature>
<dbReference type="InterPro" id="IPR002549">
    <property type="entry name" value="AI-2E-like"/>
</dbReference>
<reference evidence="7 8" key="1">
    <citation type="submission" date="2017-06" db="EMBL/GenBank/DDBJ databases">
        <authorList>
            <consortium name="Pathogen Informatics"/>
        </authorList>
    </citation>
    <scope>NUCLEOTIDE SEQUENCE [LARGE SCALE GENOMIC DNA]</scope>
    <source>
        <strain evidence="7 8">NCTC10596</strain>
    </source>
</reference>
<evidence type="ECO:0000256" key="1">
    <source>
        <dbReference type="ARBA" id="ARBA00004141"/>
    </source>
</evidence>
<dbReference type="EMBL" id="LT906482">
    <property type="protein sequence ID" value="SNW06852.1"/>
    <property type="molecule type" value="Genomic_DNA"/>
</dbReference>
<evidence type="ECO:0000256" key="3">
    <source>
        <dbReference type="ARBA" id="ARBA00022692"/>
    </source>
</evidence>
<dbReference type="PANTHER" id="PTHR21716">
    <property type="entry name" value="TRANSMEMBRANE PROTEIN"/>
    <property type="match status" value="1"/>
</dbReference>
<feature type="transmembrane region" description="Helical" evidence="6">
    <location>
        <begin position="48"/>
        <end position="65"/>
    </location>
</feature>
<keyword evidence="5 6" id="KW-0472">Membrane</keyword>
<name>A0A8B4GB37_EIKCO</name>
<accession>A0A8B4GB37</accession>
<dbReference type="GO" id="GO:0055085">
    <property type="term" value="P:transmembrane transport"/>
    <property type="evidence" value="ECO:0007669"/>
    <property type="project" value="TreeGrafter"/>
</dbReference>
<keyword evidence="3 6" id="KW-0812">Transmembrane</keyword>
<dbReference type="Pfam" id="PF01594">
    <property type="entry name" value="AI-2E_transport"/>
    <property type="match status" value="1"/>
</dbReference>
<feature type="transmembrane region" description="Helical" evidence="6">
    <location>
        <begin position="77"/>
        <end position="102"/>
    </location>
</feature>
<comment type="subcellular location">
    <subcellularLocation>
        <location evidence="1">Membrane</location>
        <topology evidence="1">Multi-pass membrane protein</topology>
    </subcellularLocation>
</comment>
<comment type="similarity">
    <text evidence="2">Belongs to the autoinducer-2 exporter (AI-2E) (TC 2.A.86) family.</text>
</comment>
<organism evidence="7 8">
    <name type="scientific">Eikenella corrodens</name>
    <dbReference type="NCBI Taxonomy" id="539"/>
    <lineage>
        <taxon>Bacteria</taxon>
        <taxon>Pseudomonadati</taxon>
        <taxon>Pseudomonadota</taxon>
        <taxon>Betaproteobacteria</taxon>
        <taxon>Neisseriales</taxon>
        <taxon>Neisseriaceae</taxon>
        <taxon>Eikenella</taxon>
    </lineage>
</organism>
<dbReference type="AlphaFoldDB" id="A0A8B4GB37"/>
<feature type="transmembrane region" description="Helical" evidence="6">
    <location>
        <begin position="322"/>
        <end position="355"/>
    </location>
</feature>
<evidence type="ECO:0000256" key="4">
    <source>
        <dbReference type="ARBA" id="ARBA00022989"/>
    </source>
</evidence>
<evidence type="ECO:0000256" key="6">
    <source>
        <dbReference type="SAM" id="Phobius"/>
    </source>
</evidence>
<gene>
    <name evidence="7" type="primary">yhhT</name>
    <name evidence="7" type="ORF">SAMEA4412678_00324</name>
</gene>
<evidence type="ECO:0000256" key="5">
    <source>
        <dbReference type="ARBA" id="ARBA00023136"/>
    </source>
</evidence>
<evidence type="ECO:0000313" key="7">
    <source>
        <dbReference type="EMBL" id="SNW06852.1"/>
    </source>
</evidence>
<dbReference type="GO" id="GO:0016020">
    <property type="term" value="C:membrane"/>
    <property type="evidence" value="ECO:0007669"/>
    <property type="project" value="UniProtKB-SubCell"/>
</dbReference>
<feature type="transmembrane region" description="Helical" evidence="6">
    <location>
        <begin position="255"/>
        <end position="283"/>
    </location>
</feature>
<keyword evidence="4 6" id="KW-1133">Transmembrane helix</keyword>
<dbReference type="KEGG" id="ecor:SAMEA4412678_0324"/>